<dbReference type="GO" id="GO:0005829">
    <property type="term" value="C:cytosol"/>
    <property type="evidence" value="ECO:0007669"/>
    <property type="project" value="TreeGrafter"/>
</dbReference>
<dbReference type="CDD" id="cd00609">
    <property type="entry name" value="AAT_like"/>
    <property type="match status" value="1"/>
</dbReference>
<organism evidence="9 10">
    <name type="scientific">Stutzerimonas stutzeri (strain A1501)</name>
    <name type="common">Pseudomonas stutzeri</name>
    <dbReference type="NCBI Taxonomy" id="379731"/>
    <lineage>
        <taxon>Bacteria</taxon>
        <taxon>Pseudomonadati</taxon>
        <taxon>Pseudomonadota</taxon>
        <taxon>Gammaproteobacteria</taxon>
        <taxon>Pseudomonadales</taxon>
        <taxon>Pseudomonadaceae</taxon>
        <taxon>Stutzerimonas</taxon>
    </lineage>
</organism>
<sequence>MTAILPPRLRITLRADARVVKSVTPSLSSPLTMSLFSAVEMAPRDPILGLNEAFNADTRPNKVNLGVGVYYNEEGRIPLLRAVAEAEQARIAAHAPRGYLPIEGIAAYDNAVQKLLFGNDAALIAEGRVVTTQALGGTGALKVGADFLKRLLPDAVVAISNPSWENHRALFESAGFPVQSYRYYDATSHGIDRAGLLQDLNELPARSIVVLHACCHNPTGVDLDLNDWKQILEVLRARDHVPFIDIAYQGFGDSIEEDAAAVRLFAESGMTFFVSSSFSKSFSLYGERVGALSMVTQSRDESARVLSQVKRVIRTNYSNPPTHGATVVASVLNSPELRAMWEAELGEMRSRIREMRLGMVEQLAAKGAKVDFSFVAAQRGMFSYSGLTAEQVERLRVEFGVYAISTGRICAAALNRNNLGTVTDAIVQVL</sequence>
<dbReference type="AlphaFoldDB" id="A4VNT9"/>
<dbReference type="GO" id="GO:0030170">
    <property type="term" value="F:pyridoxal phosphate binding"/>
    <property type="evidence" value="ECO:0007669"/>
    <property type="project" value="InterPro"/>
</dbReference>
<accession>A4VNT9</accession>
<dbReference type="KEGG" id="psa:PST_2998"/>
<gene>
    <name evidence="9" type="primary">aspC</name>
    <name evidence="9" type="ordered locus">PST_2998</name>
</gene>
<dbReference type="Pfam" id="PF00155">
    <property type="entry name" value="Aminotran_1_2"/>
    <property type="match status" value="1"/>
</dbReference>
<evidence type="ECO:0000259" key="8">
    <source>
        <dbReference type="Pfam" id="PF00155"/>
    </source>
</evidence>
<dbReference type="InterPro" id="IPR015421">
    <property type="entry name" value="PyrdxlP-dep_Trfase_major"/>
</dbReference>
<dbReference type="EC" id="2.6.1.-" evidence="7"/>
<dbReference type="PANTHER" id="PTHR11879">
    <property type="entry name" value="ASPARTATE AMINOTRANSFERASE"/>
    <property type="match status" value="1"/>
</dbReference>
<dbReference type="SUPFAM" id="SSF53383">
    <property type="entry name" value="PLP-dependent transferases"/>
    <property type="match status" value="1"/>
</dbReference>
<dbReference type="HOGENOM" id="CLU_032440_1_2_6"/>
<dbReference type="GO" id="GO:0033585">
    <property type="term" value="P:L-phenylalanine biosynthetic process from chorismate via phenylpyruvate"/>
    <property type="evidence" value="ECO:0007669"/>
    <property type="project" value="TreeGrafter"/>
</dbReference>
<reference evidence="9 10" key="1">
    <citation type="journal article" date="2008" name="Proc. Natl. Acad. Sci. U.S.A.">
        <title>Nitrogen fixation island and rhizosphere competence traits in the genome of root-associated Pseudomonas stutzeri A1501.</title>
        <authorList>
            <person name="Yan Y."/>
            <person name="Yang J."/>
            <person name="Dou Y."/>
            <person name="Chen M."/>
            <person name="Ping S."/>
            <person name="Peng J."/>
            <person name="Lu W."/>
            <person name="Zhang W."/>
            <person name="Yao Z."/>
            <person name="Li H."/>
            <person name="Liu W."/>
            <person name="He S."/>
            <person name="Geng L."/>
            <person name="Zhang X."/>
            <person name="Yang F."/>
            <person name="Yu H."/>
            <person name="Zhan Y."/>
            <person name="Li D."/>
            <person name="Lin Z."/>
            <person name="Wang Y."/>
            <person name="Elmerich C."/>
            <person name="Lin M."/>
            <person name="Jin Q."/>
        </authorList>
    </citation>
    <scope>NUCLEOTIDE SEQUENCE [LARGE SCALE GENOMIC DNA]</scope>
    <source>
        <strain evidence="9 10">A1501</strain>
    </source>
</reference>
<dbReference type="InterPro" id="IPR004838">
    <property type="entry name" value="NHTrfase_class1_PyrdxlP-BS"/>
</dbReference>
<evidence type="ECO:0000256" key="2">
    <source>
        <dbReference type="ARBA" id="ARBA00007441"/>
    </source>
</evidence>
<protein>
    <recommendedName>
        <fullName evidence="7">Aminotransferase</fullName>
        <ecNumber evidence="7">2.6.1.-</ecNumber>
    </recommendedName>
</protein>
<dbReference type="Proteomes" id="UP000000233">
    <property type="component" value="Chromosome"/>
</dbReference>
<dbReference type="NCBIfam" id="NF006719">
    <property type="entry name" value="PRK09257.1"/>
    <property type="match status" value="1"/>
</dbReference>
<dbReference type="InterPro" id="IPR004839">
    <property type="entry name" value="Aminotransferase_I/II_large"/>
</dbReference>
<evidence type="ECO:0000313" key="9">
    <source>
        <dbReference type="EMBL" id="ABP80640.1"/>
    </source>
</evidence>
<comment type="cofactor">
    <cofactor evidence="1 7">
        <name>pyridoxal 5'-phosphate</name>
        <dbReference type="ChEBI" id="CHEBI:597326"/>
    </cofactor>
</comment>
<keyword evidence="5 7" id="KW-0808">Transferase</keyword>
<dbReference type="PANTHER" id="PTHR11879:SF37">
    <property type="entry name" value="AROMATIC-AMINO-ACID AMINOTRANSFERASE"/>
    <property type="match status" value="1"/>
</dbReference>
<dbReference type="EMBL" id="CP000304">
    <property type="protein sequence ID" value="ABP80640.1"/>
    <property type="molecule type" value="Genomic_DNA"/>
</dbReference>
<evidence type="ECO:0000256" key="3">
    <source>
        <dbReference type="ARBA" id="ARBA00011738"/>
    </source>
</evidence>
<keyword evidence="6" id="KW-0663">Pyridoxal phosphate</keyword>
<dbReference type="InterPro" id="IPR015422">
    <property type="entry name" value="PyrdxlP-dep_Trfase_small"/>
</dbReference>
<name>A4VNT9_STUS1</name>
<dbReference type="GO" id="GO:0004838">
    <property type="term" value="F:L-tyrosine-2-oxoglutarate transaminase activity"/>
    <property type="evidence" value="ECO:0007669"/>
    <property type="project" value="TreeGrafter"/>
</dbReference>
<comment type="similarity">
    <text evidence="2 7">Belongs to the class-I pyridoxal-phosphate-dependent aminotransferase family.</text>
</comment>
<feature type="domain" description="Aminotransferase class I/classII large" evidence="8">
    <location>
        <begin position="61"/>
        <end position="426"/>
    </location>
</feature>
<comment type="subunit">
    <text evidence="3">Homodimer.</text>
</comment>
<dbReference type="InterPro" id="IPR000796">
    <property type="entry name" value="Asp_trans"/>
</dbReference>
<proteinExistence type="inferred from homology"/>
<dbReference type="GO" id="GO:0042802">
    <property type="term" value="F:identical protein binding"/>
    <property type="evidence" value="ECO:0007669"/>
    <property type="project" value="TreeGrafter"/>
</dbReference>
<evidence type="ECO:0000256" key="6">
    <source>
        <dbReference type="ARBA" id="ARBA00022898"/>
    </source>
</evidence>
<dbReference type="Gene3D" id="3.90.1150.10">
    <property type="entry name" value="Aspartate Aminotransferase, domain 1"/>
    <property type="match status" value="1"/>
</dbReference>
<dbReference type="eggNOG" id="COG1448">
    <property type="taxonomic scope" value="Bacteria"/>
</dbReference>
<dbReference type="InterPro" id="IPR015424">
    <property type="entry name" value="PyrdxlP-dep_Trfase"/>
</dbReference>
<keyword evidence="4 7" id="KW-0032">Aminotransferase</keyword>
<evidence type="ECO:0000256" key="4">
    <source>
        <dbReference type="ARBA" id="ARBA00022576"/>
    </source>
</evidence>
<dbReference type="FunFam" id="3.40.640.10:FF:000015">
    <property type="entry name" value="Aspartate aminotransferase"/>
    <property type="match status" value="1"/>
</dbReference>
<keyword evidence="10" id="KW-1185">Reference proteome</keyword>
<evidence type="ECO:0000313" key="10">
    <source>
        <dbReference type="Proteomes" id="UP000000233"/>
    </source>
</evidence>
<dbReference type="Gene3D" id="3.40.640.10">
    <property type="entry name" value="Type I PLP-dependent aspartate aminotransferase-like (Major domain)"/>
    <property type="match status" value="1"/>
</dbReference>
<dbReference type="PROSITE" id="PS00105">
    <property type="entry name" value="AA_TRANSFER_CLASS_1"/>
    <property type="match status" value="1"/>
</dbReference>
<evidence type="ECO:0000256" key="5">
    <source>
        <dbReference type="ARBA" id="ARBA00022679"/>
    </source>
</evidence>
<evidence type="ECO:0000256" key="7">
    <source>
        <dbReference type="RuleBase" id="RU000481"/>
    </source>
</evidence>
<evidence type="ECO:0000256" key="1">
    <source>
        <dbReference type="ARBA" id="ARBA00001933"/>
    </source>
</evidence>
<dbReference type="PRINTS" id="PR00799">
    <property type="entry name" value="TRANSAMINASE"/>
</dbReference>